<evidence type="ECO:0000256" key="1">
    <source>
        <dbReference type="ARBA" id="ARBA00009009"/>
    </source>
</evidence>
<name>A0AAN6YBK4_9PEZI</name>
<dbReference type="PANTHER" id="PTHR43283">
    <property type="entry name" value="BETA-LACTAMASE-RELATED"/>
    <property type="match status" value="1"/>
</dbReference>
<reference evidence="4" key="2">
    <citation type="submission" date="2023-05" db="EMBL/GenBank/DDBJ databases">
        <authorList>
            <consortium name="Lawrence Berkeley National Laboratory"/>
            <person name="Steindorff A."/>
            <person name="Hensen N."/>
            <person name="Bonometti L."/>
            <person name="Westerberg I."/>
            <person name="Brannstrom I.O."/>
            <person name="Guillou S."/>
            <person name="Cros-Aarteil S."/>
            <person name="Calhoun S."/>
            <person name="Haridas S."/>
            <person name="Kuo A."/>
            <person name="Mondo S."/>
            <person name="Pangilinan J."/>
            <person name="Riley R."/>
            <person name="Labutti K."/>
            <person name="Andreopoulos B."/>
            <person name="Lipzen A."/>
            <person name="Chen C."/>
            <person name="Yanf M."/>
            <person name="Daum C."/>
            <person name="Ng V."/>
            <person name="Clum A."/>
            <person name="Ohm R."/>
            <person name="Martin F."/>
            <person name="Silar P."/>
            <person name="Natvig D."/>
            <person name="Lalanne C."/>
            <person name="Gautier V."/>
            <person name="Ament-Velasquez S.L."/>
            <person name="Kruys A."/>
            <person name="Hutchinson M.I."/>
            <person name="Powell A.J."/>
            <person name="Barry K."/>
            <person name="Miller A.N."/>
            <person name="Grigoriev I.V."/>
            <person name="Debuchy R."/>
            <person name="Gladieux P."/>
            <person name="Thoren M.H."/>
            <person name="Johannesson H."/>
        </authorList>
    </citation>
    <scope>NUCLEOTIDE SEQUENCE</scope>
    <source>
        <strain evidence="4">PSN293</strain>
    </source>
</reference>
<proteinExistence type="inferred from homology"/>
<dbReference type="Pfam" id="PF00144">
    <property type="entry name" value="Beta-lactamase"/>
    <property type="match status" value="1"/>
</dbReference>
<dbReference type="InterPro" id="IPR012338">
    <property type="entry name" value="Beta-lactam/transpept-like"/>
</dbReference>
<comment type="similarity">
    <text evidence="1">Belongs to the class-A beta-lactamase family.</text>
</comment>
<dbReference type="Proteomes" id="UP001301769">
    <property type="component" value="Unassembled WGS sequence"/>
</dbReference>
<sequence length="415" mass="44989">MTASFSTFEAALEKAIADGVLPGAVVAARDKSGKISYLKSFGQRSLTPGAESPMTVDTIFPLASMTKLITSVCAAQLIDRGLVTPETEVSSHLPVLASLPILQSLTPEGTESSTPRSKPILLRHLLTHSSGLAYPFLHPLLSSRADALTAAGNPPPVGPSVAERHSHPLVFEPGSSWTYGSGIDWAGHLVEVLTGQDLESYLQQHILTPLGLSDTPKVMTFWPEHFTPEQEARKMQFTVRSPEHDNKVIPLEGPPPLYNLDPKRSIYGGEAGYASMTAYIEILYSLLMDDQKLLSSETASLFFKPMLDPDAKKGLLENLKDPSWIVGHLPVTGEYDHSLGGVVVDGPAQTQERKTQRRKNGFLLWGGMFNLAWFIDREAGVTACFATSVVNPADPDIEKLFVALEETVYAEAGVV</sequence>
<evidence type="ECO:0000313" key="4">
    <source>
        <dbReference type="EMBL" id="KAK4216288.1"/>
    </source>
</evidence>
<keyword evidence="4" id="KW-0012">Acyltransferase</keyword>
<comment type="caution">
    <text evidence="4">The sequence shown here is derived from an EMBL/GenBank/DDBJ whole genome shotgun (WGS) entry which is preliminary data.</text>
</comment>
<dbReference type="Gene3D" id="3.40.710.10">
    <property type="entry name" value="DD-peptidase/beta-lactamase superfamily"/>
    <property type="match status" value="1"/>
</dbReference>
<accession>A0AAN6YBK4</accession>
<dbReference type="SUPFAM" id="SSF56601">
    <property type="entry name" value="beta-lactamase/transpeptidase-like"/>
    <property type="match status" value="1"/>
</dbReference>
<dbReference type="InterPro" id="IPR001466">
    <property type="entry name" value="Beta-lactam-related"/>
</dbReference>
<keyword evidence="5" id="KW-1185">Reference proteome</keyword>
<dbReference type="PANTHER" id="PTHR43283:SF17">
    <property type="entry name" value="(LOVD), PUTATIVE (AFU_ORTHOLOGUE AFUA_5G00920)-RELATED"/>
    <property type="match status" value="1"/>
</dbReference>
<evidence type="ECO:0000256" key="2">
    <source>
        <dbReference type="ARBA" id="ARBA00022801"/>
    </source>
</evidence>
<dbReference type="InterPro" id="IPR050789">
    <property type="entry name" value="Diverse_Enzym_Activities"/>
</dbReference>
<dbReference type="GO" id="GO:0016746">
    <property type="term" value="F:acyltransferase activity"/>
    <property type="evidence" value="ECO:0007669"/>
    <property type="project" value="UniProtKB-KW"/>
</dbReference>
<organism evidence="4 5">
    <name type="scientific">Rhypophila decipiens</name>
    <dbReference type="NCBI Taxonomy" id="261697"/>
    <lineage>
        <taxon>Eukaryota</taxon>
        <taxon>Fungi</taxon>
        <taxon>Dikarya</taxon>
        <taxon>Ascomycota</taxon>
        <taxon>Pezizomycotina</taxon>
        <taxon>Sordariomycetes</taxon>
        <taxon>Sordariomycetidae</taxon>
        <taxon>Sordariales</taxon>
        <taxon>Naviculisporaceae</taxon>
        <taxon>Rhypophila</taxon>
    </lineage>
</organism>
<evidence type="ECO:0000259" key="3">
    <source>
        <dbReference type="Pfam" id="PF00144"/>
    </source>
</evidence>
<protein>
    <submittedName>
        <fullName evidence="4">Acyltransferase LovD</fullName>
    </submittedName>
</protein>
<reference evidence="4" key="1">
    <citation type="journal article" date="2023" name="Mol. Phylogenet. Evol.">
        <title>Genome-scale phylogeny and comparative genomics of the fungal order Sordariales.</title>
        <authorList>
            <person name="Hensen N."/>
            <person name="Bonometti L."/>
            <person name="Westerberg I."/>
            <person name="Brannstrom I.O."/>
            <person name="Guillou S."/>
            <person name="Cros-Aarteil S."/>
            <person name="Calhoun S."/>
            <person name="Haridas S."/>
            <person name="Kuo A."/>
            <person name="Mondo S."/>
            <person name="Pangilinan J."/>
            <person name="Riley R."/>
            <person name="LaButti K."/>
            <person name="Andreopoulos B."/>
            <person name="Lipzen A."/>
            <person name="Chen C."/>
            <person name="Yan M."/>
            <person name="Daum C."/>
            <person name="Ng V."/>
            <person name="Clum A."/>
            <person name="Steindorff A."/>
            <person name="Ohm R.A."/>
            <person name="Martin F."/>
            <person name="Silar P."/>
            <person name="Natvig D.O."/>
            <person name="Lalanne C."/>
            <person name="Gautier V."/>
            <person name="Ament-Velasquez S.L."/>
            <person name="Kruys A."/>
            <person name="Hutchinson M.I."/>
            <person name="Powell A.J."/>
            <person name="Barry K."/>
            <person name="Miller A.N."/>
            <person name="Grigoriev I.V."/>
            <person name="Debuchy R."/>
            <person name="Gladieux P."/>
            <person name="Hiltunen Thoren M."/>
            <person name="Johannesson H."/>
        </authorList>
    </citation>
    <scope>NUCLEOTIDE SEQUENCE</scope>
    <source>
        <strain evidence="4">PSN293</strain>
    </source>
</reference>
<dbReference type="AlphaFoldDB" id="A0AAN6YBK4"/>
<keyword evidence="2" id="KW-0378">Hydrolase</keyword>
<keyword evidence="4" id="KW-0808">Transferase</keyword>
<dbReference type="GO" id="GO:0016787">
    <property type="term" value="F:hydrolase activity"/>
    <property type="evidence" value="ECO:0007669"/>
    <property type="project" value="UniProtKB-KW"/>
</dbReference>
<evidence type="ECO:0000313" key="5">
    <source>
        <dbReference type="Proteomes" id="UP001301769"/>
    </source>
</evidence>
<gene>
    <name evidence="4" type="ORF">QBC37DRAFT_417338</name>
</gene>
<feature type="domain" description="Beta-lactamase-related" evidence="3">
    <location>
        <begin position="9"/>
        <end position="398"/>
    </location>
</feature>
<dbReference type="EMBL" id="MU858070">
    <property type="protein sequence ID" value="KAK4216288.1"/>
    <property type="molecule type" value="Genomic_DNA"/>
</dbReference>